<evidence type="ECO:0000313" key="3">
    <source>
        <dbReference type="Proteomes" id="UP000831785"/>
    </source>
</evidence>
<dbReference type="SUPFAM" id="SSF55729">
    <property type="entry name" value="Acyl-CoA N-acyltransferases (Nat)"/>
    <property type="match status" value="1"/>
</dbReference>
<evidence type="ECO:0000313" key="2">
    <source>
        <dbReference type="EMBL" id="UOQ53440.1"/>
    </source>
</evidence>
<name>A0ABY4F9U9_9BACT</name>
<dbReference type="InterPro" id="IPR053144">
    <property type="entry name" value="Acetyltransferase_Butenolide"/>
</dbReference>
<gene>
    <name evidence="2" type="ORF">MUN80_01465</name>
</gene>
<accession>A0ABY4F9U9</accession>
<dbReference type="PANTHER" id="PTHR43233:SF1">
    <property type="entry name" value="FAMILY N-ACETYLTRANSFERASE, PUTATIVE (AFU_ORTHOLOGUE AFUA_6G03350)-RELATED"/>
    <property type="match status" value="1"/>
</dbReference>
<evidence type="ECO:0000259" key="1">
    <source>
        <dbReference type="PROSITE" id="PS51186"/>
    </source>
</evidence>
<dbReference type="PANTHER" id="PTHR43233">
    <property type="entry name" value="FAMILY N-ACETYLTRANSFERASE, PUTATIVE (AFU_ORTHOLOGUE AFUA_6G03350)-RELATED"/>
    <property type="match status" value="1"/>
</dbReference>
<dbReference type="Proteomes" id="UP000831785">
    <property type="component" value="Chromosome"/>
</dbReference>
<keyword evidence="3" id="KW-1185">Reference proteome</keyword>
<dbReference type="CDD" id="cd04301">
    <property type="entry name" value="NAT_SF"/>
    <property type="match status" value="1"/>
</dbReference>
<dbReference type="InterPro" id="IPR000182">
    <property type="entry name" value="GNAT_dom"/>
</dbReference>
<organism evidence="2 3">
    <name type="scientific">Hymenobacter cellulosivorans</name>
    <dbReference type="NCBI Taxonomy" id="2932249"/>
    <lineage>
        <taxon>Bacteria</taxon>
        <taxon>Pseudomonadati</taxon>
        <taxon>Bacteroidota</taxon>
        <taxon>Cytophagia</taxon>
        <taxon>Cytophagales</taxon>
        <taxon>Hymenobacteraceae</taxon>
        <taxon>Hymenobacter</taxon>
    </lineage>
</organism>
<dbReference type="InterPro" id="IPR016181">
    <property type="entry name" value="Acyl_CoA_acyltransferase"/>
</dbReference>
<reference evidence="2 3" key="1">
    <citation type="submission" date="2022-04" db="EMBL/GenBank/DDBJ databases">
        <title>Hymenobacter sp. isolated from the air.</title>
        <authorList>
            <person name="Won M."/>
            <person name="Lee C.-M."/>
            <person name="Woen H.-Y."/>
            <person name="Kwon S.-W."/>
        </authorList>
    </citation>
    <scope>NUCLEOTIDE SEQUENCE [LARGE SCALE GENOMIC DNA]</scope>
    <source>
        <strain evidence="3">5116 S-27</strain>
    </source>
</reference>
<dbReference type="Pfam" id="PF13508">
    <property type="entry name" value="Acetyltransf_7"/>
    <property type="match status" value="1"/>
</dbReference>
<feature type="domain" description="N-acetyltransferase" evidence="1">
    <location>
        <begin position="14"/>
        <end position="145"/>
    </location>
</feature>
<proteinExistence type="predicted"/>
<sequence>MPFVEHTHPHQFRISTDPAQLDVAAIHHYLAHDSYWAQNIPRATVERAIAHSLNFGLYAPDGRLAGFARVVTDYATFAWLCDVFVLPEFRGQGLSKWLMSCVWAHPELQGLRRKMLATLDAHGLYTQFGFEPLPTPERFLEIRLPNPYGAPTAN</sequence>
<dbReference type="PROSITE" id="PS51186">
    <property type="entry name" value="GNAT"/>
    <property type="match status" value="1"/>
</dbReference>
<protein>
    <submittedName>
        <fullName evidence="2">GNAT family N-acetyltransferase</fullName>
    </submittedName>
</protein>
<dbReference type="EMBL" id="CP095049">
    <property type="protein sequence ID" value="UOQ53440.1"/>
    <property type="molecule type" value="Genomic_DNA"/>
</dbReference>
<dbReference type="RefSeq" id="WP_244718665.1">
    <property type="nucleotide sequence ID" value="NZ_CP095049.1"/>
</dbReference>
<dbReference type="Gene3D" id="3.40.630.30">
    <property type="match status" value="1"/>
</dbReference>